<protein>
    <submittedName>
        <fullName evidence="7">Farnesoate epoxidase</fullName>
    </submittedName>
</protein>
<dbReference type="PROSITE" id="PS00086">
    <property type="entry name" value="CYTOCHROME_P450"/>
    <property type="match status" value="1"/>
</dbReference>
<dbReference type="GO" id="GO:0006082">
    <property type="term" value="P:organic acid metabolic process"/>
    <property type="evidence" value="ECO:0007669"/>
    <property type="project" value="TreeGrafter"/>
</dbReference>
<accession>A0A1D2MI02</accession>
<dbReference type="Proteomes" id="UP000094527">
    <property type="component" value="Unassembled WGS sequence"/>
</dbReference>
<evidence type="ECO:0000256" key="3">
    <source>
        <dbReference type="ARBA" id="ARBA00023004"/>
    </source>
</evidence>
<dbReference type="OrthoDB" id="2789670at2759"/>
<evidence type="ECO:0000313" key="7">
    <source>
        <dbReference type="EMBL" id="ODM92616.1"/>
    </source>
</evidence>
<dbReference type="PRINTS" id="PR00385">
    <property type="entry name" value="P450"/>
</dbReference>
<keyword evidence="6" id="KW-0560">Oxidoreductase</keyword>
<dbReference type="Pfam" id="PF00067">
    <property type="entry name" value="p450"/>
    <property type="match status" value="2"/>
</dbReference>
<keyword evidence="8" id="KW-1185">Reference proteome</keyword>
<sequence length="441" mass="49877">PGLIQLLFNILHLRKAPLKVFQKWAEKYGPIYRVRIGTHDAVFISDPKLLKERFSNINSTGRAYNPVTHYFGHGNGISQGHAWEAQRTFTVRKLRDFGVFKSSNEGFLMDGAKALVFNGPVISGFWRIISGENSDWESAKKSEIIKRTEVLTEAINNTSLLFFAPFLRHIAPTYFGWTGWTNAVDSILEFAHTVEKHSKHLDSNSPRDFIDHYLLKIKETTDPTSSFYQQNGVTSLEAVVGDLLAGGSETSSTTLSFVTLYLLLHKEAQSKAQQELDHVVGLSRQVSLADKPLLPYTEAILLETFRVSSMAAFGVPHRMTADTMFHGYFLPKDSTVISNLYAIHHNPNIWGKDVSEFRPERFLSEDKTRVIHHEALMPFSTGRRACFGEGLARDTIFLFVAHILQKFNIEQNSECPVMAAETVPGFVLQPKPFKFVLRLRN</sequence>
<dbReference type="InterPro" id="IPR017972">
    <property type="entry name" value="Cyt_P450_CS"/>
</dbReference>
<dbReference type="PANTHER" id="PTHR24300">
    <property type="entry name" value="CYTOCHROME P450 508A4-RELATED"/>
    <property type="match status" value="1"/>
</dbReference>
<comment type="similarity">
    <text evidence="1 6">Belongs to the cytochrome P450 family.</text>
</comment>
<reference evidence="7 8" key="1">
    <citation type="journal article" date="2016" name="Genome Biol. Evol.">
        <title>Gene Family Evolution Reflects Adaptation to Soil Environmental Stressors in the Genome of the Collembolan Orchesella cincta.</title>
        <authorList>
            <person name="Faddeeva-Vakhrusheva A."/>
            <person name="Derks M.F."/>
            <person name="Anvar S.Y."/>
            <person name="Agamennone V."/>
            <person name="Suring W."/>
            <person name="Smit S."/>
            <person name="van Straalen N.M."/>
            <person name="Roelofs D."/>
        </authorList>
    </citation>
    <scope>NUCLEOTIDE SEQUENCE [LARGE SCALE GENOMIC DNA]</scope>
    <source>
        <tissue evidence="7">Mixed pool</tissue>
    </source>
</reference>
<proteinExistence type="inferred from homology"/>
<comment type="cofactor">
    <cofactor evidence="5">
        <name>heme</name>
        <dbReference type="ChEBI" id="CHEBI:30413"/>
    </cofactor>
</comment>
<name>A0A1D2MI02_ORCCI</name>
<dbReference type="Gene3D" id="1.10.630.10">
    <property type="entry name" value="Cytochrome P450"/>
    <property type="match status" value="1"/>
</dbReference>
<dbReference type="GO" id="GO:0005506">
    <property type="term" value="F:iron ion binding"/>
    <property type="evidence" value="ECO:0007669"/>
    <property type="project" value="InterPro"/>
</dbReference>
<evidence type="ECO:0000256" key="4">
    <source>
        <dbReference type="ARBA" id="ARBA00023033"/>
    </source>
</evidence>
<dbReference type="PANTHER" id="PTHR24300:SF375">
    <property type="entry name" value="CYTOCHROME P450 FAMILY"/>
    <property type="match status" value="1"/>
</dbReference>
<dbReference type="GO" id="GO:0016712">
    <property type="term" value="F:oxidoreductase activity, acting on paired donors, with incorporation or reduction of molecular oxygen, reduced flavin or flavoprotein as one donor, and incorporation of one atom of oxygen"/>
    <property type="evidence" value="ECO:0007669"/>
    <property type="project" value="TreeGrafter"/>
</dbReference>
<dbReference type="GO" id="GO:0020037">
    <property type="term" value="F:heme binding"/>
    <property type="evidence" value="ECO:0007669"/>
    <property type="project" value="InterPro"/>
</dbReference>
<evidence type="ECO:0000256" key="2">
    <source>
        <dbReference type="ARBA" id="ARBA00022723"/>
    </source>
</evidence>
<keyword evidence="4 6" id="KW-0503">Monooxygenase</keyword>
<dbReference type="InterPro" id="IPR036396">
    <property type="entry name" value="Cyt_P450_sf"/>
</dbReference>
<keyword evidence="5 6" id="KW-0349">Heme</keyword>
<dbReference type="InterPro" id="IPR001128">
    <property type="entry name" value="Cyt_P450"/>
</dbReference>
<evidence type="ECO:0000256" key="5">
    <source>
        <dbReference type="PIRSR" id="PIRSR602401-1"/>
    </source>
</evidence>
<feature type="non-terminal residue" evidence="7">
    <location>
        <position position="1"/>
    </location>
</feature>
<organism evidence="7 8">
    <name type="scientific">Orchesella cincta</name>
    <name type="common">Springtail</name>
    <name type="synonym">Podura cincta</name>
    <dbReference type="NCBI Taxonomy" id="48709"/>
    <lineage>
        <taxon>Eukaryota</taxon>
        <taxon>Metazoa</taxon>
        <taxon>Ecdysozoa</taxon>
        <taxon>Arthropoda</taxon>
        <taxon>Hexapoda</taxon>
        <taxon>Collembola</taxon>
        <taxon>Entomobryomorpha</taxon>
        <taxon>Entomobryoidea</taxon>
        <taxon>Orchesellidae</taxon>
        <taxon>Orchesellinae</taxon>
        <taxon>Orchesella</taxon>
    </lineage>
</organism>
<evidence type="ECO:0000256" key="1">
    <source>
        <dbReference type="ARBA" id="ARBA00010617"/>
    </source>
</evidence>
<gene>
    <name evidence="7" type="ORF">Ocin01_14066</name>
</gene>
<dbReference type="OMA" id="GPENADW"/>
<dbReference type="AlphaFoldDB" id="A0A1D2MI02"/>
<dbReference type="STRING" id="48709.A0A1D2MI02"/>
<dbReference type="GO" id="GO:0005737">
    <property type="term" value="C:cytoplasm"/>
    <property type="evidence" value="ECO:0007669"/>
    <property type="project" value="TreeGrafter"/>
</dbReference>
<keyword evidence="2 5" id="KW-0479">Metal-binding</keyword>
<dbReference type="InterPro" id="IPR002401">
    <property type="entry name" value="Cyt_P450_E_grp-I"/>
</dbReference>
<dbReference type="InterPro" id="IPR050182">
    <property type="entry name" value="Cytochrome_P450_fam2"/>
</dbReference>
<feature type="binding site" description="axial binding residue" evidence="5">
    <location>
        <position position="386"/>
    </location>
    <ligand>
        <name>heme</name>
        <dbReference type="ChEBI" id="CHEBI:30413"/>
    </ligand>
    <ligandPart>
        <name>Fe</name>
        <dbReference type="ChEBI" id="CHEBI:18248"/>
    </ligandPart>
</feature>
<comment type="caution">
    <text evidence="7">The sequence shown here is derived from an EMBL/GenBank/DDBJ whole genome shotgun (WGS) entry which is preliminary data.</text>
</comment>
<evidence type="ECO:0000313" key="8">
    <source>
        <dbReference type="Proteomes" id="UP000094527"/>
    </source>
</evidence>
<dbReference type="GO" id="GO:0006805">
    <property type="term" value="P:xenobiotic metabolic process"/>
    <property type="evidence" value="ECO:0007669"/>
    <property type="project" value="TreeGrafter"/>
</dbReference>
<keyword evidence="3 5" id="KW-0408">Iron</keyword>
<dbReference type="PRINTS" id="PR00463">
    <property type="entry name" value="EP450I"/>
</dbReference>
<evidence type="ECO:0000256" key="6">
    <source>
        <dbReference type="RuleBase" id="RU000461"/>
    </source>
</evidence>
<dbReference type="SUPFAM" id="SSF48264">
    <property type="entry name" value="Cytochrome P450"/>
    <property type="match status" value="1"/>
</dbReference>
<dbReference type="EMBL" id="LJIJ01001187">
    <property type="protein sequence ID" value="ODM92616.1"/>
    <property type="molecule type" value="Genomic_DNA"/>
</dbReference>